<feature type="transmembrane region" description="Helical" evidence="1">
    <location>
        <begin position="133"/>
        <end position="153"/>
    </location>
</feature>
<evidence type="ECO:0000256" key="1">
    <source>
        <dbReference type="SAM" id="Phobius"/>
    </source>
</evidence>
<feature type="transmembrane region" description="Helical" evidence="1">
    <location>
        <begin position="205"/>
        <end position="222"/>
    </location>
</feature>
<dbReference type="SUPFAM" id="SSF55073">
    <property type="entry name" value="Nucleotide cyclase"/>
    <property type="match status" value="1"/>
</dbReference>
<feature type="transmembrane region" description="Helical" evidence="1">
    <location>
        <begin position="173"/>
        <end position="193"/>
    </location>
</feature>
<protein>
    <submittedName>
        <fullName evidence="3">GGDEF domain-containing protein</fullName>
    </submittedName>
</protein>
<reference evidence="3 4" key="1">
    <citation type="journal article" date="2019" name="Nat. Microbiol.">
        <title>Mediterranean grassland soil C-N compound turnover is dependent on rainfall and depth, and is mediated by genomically divergent microorganisms.</title>
        <authorList>
            <person name="Diamond S."/>
            <person name="Andeer P.F."/>
            <person name="Li Z."/>
            <person name="Crits-Christoph A."/>
            <person name="Burstein D."/>
            <person name="Anantharaman K."/>
            <person name="Lane K.R."/>
            <person name="Thomas B.C."/>
            <person name="Pan C."/>
            <person name="Northen T.R."/>
            <person name="Banfield J.F."/>
        </authorList>
    </citation>
    <scope>NUCLEOTIDE SEQUENCE [LARGE SCALE GENOMIC DNA]</scope>
    <source>
        <strain evidence="3">NP_4</strain>
    </source>
</reference>
<dbReference type="EMBL" id="VBAL01000159">
    <property type="protein sequence ID" value="TMI98618.1"/>
    <property type="molecule type" value="Genomic_DNA"/>
</dbReference>
<dbReference type="Pfam" id="PF00990">
    <property type="entry name" value="GGDEF"/>
    <property type="match status" value="1"/>
</dbReference>
<dbReference type="CDD" id="cd01949">
    <property type="entry name" value="GGDEF"/>
    <property type="match status" value="1"/>
</dbReference>
<accession>A0A537KS77</accession>
<comment type="caution">
    <text evidence="3">The sequence shown here is derived from an EMBL/GenBank/DDBJ whole genome shotgun (WGS) entry which is preliminary data.</text>
</comment>
<dbReference type="GO" id="GO:0052621">
    <property type="term" value="F:diguanylate cyclase activity"/>
    <property type="evidence" value="ECO:0007669"/>
    <property type="project" value="TreeGrafter"/>
</dbReference>
<dbReference type="Gene3D" id="3.30.70.270">
    <property type="match status" value="1"/>
</dbReference>
<dbReference type="SMART" id="SM00267">
    <property type="entry name" value="GGDEF"/>
    <property type="match status" value="1"/>
</dbReference>
<sequence>MRFDIENWPIRDWLIKNWRKPVLYVFPEGLILLGALVYTHSHWLQNTLGAFADLYPYAVFGAGVLLGWRFHRSRLLFALLLMTVGDRTLAHFAAGNGLGRDHVVFQAISVLLPLNLAALALTAERGFVTPPGLVRLAIIGIQIAVVALFDRTMPGPTAALLHLRLLPPGLVRWTPLADPALLAFLVALGLQLAGQLMSPTSTQRSYLWAIAALFLGVNGLRPGNPDPMTFYLATACLILIAAVVEASYHMAYEDSLTGLPARRALNEALLRLGGHYTLAMADVDHFKNINDRHGHDVGDQVLKMVAAKLALVGGSGRAFRYGGEEFAVLFPGKSVEECLQELETLRQTVEETRFILRSRIRSRRKRAEPVVAEKGPGTRVPVTISIGVGEKDPRHTKPDQVVKAADRALYRAKEGGRNQVRT</sequence>
<gene>
    <name evidence="3" type="ORF">E6H01_12185</name>
</gene>
<feature type="transmembrane region" description="Helical" evidence="1">
    <location>
        <begin position="21"/>
        <end position="41"/>
    </location>
</feature>
<dbReference type="InterPro" id="IPR000160">
    <property type="entry name" value="GGDEF_dom"/>
</dbReference>
<evidence type="ECO:0000313" key="4">
    <source>
        <dbReference type="Proteomes" id="UP000319353"/>
    </source>
</evidence>
<dbReference type="GO" id="GO:0043709">
    <property type="term" value="P:cell adhesion involved in single-species biofilm formation"/>
    <property type="evidence" value="ECO:0007669"/>
    <property type="project" value="TreeGrafter"/>
</dbReference>
<dbReference type="InterPro" id="IPR029787">
    <property type="entry name" value="Nucleotide_cyclase"/>
</dbReference>
<dbReference type="GO" id="GO:1902201">
    <property type="term" value="P:negative regulation of bacterial-type flagellum-dependent cell motility"/>
    <property type="evidence" value="ECO:0007669"/>
    <property type="project" value="TreeGrafter"/>
</dbReference>
<dbReference type="InterPro" id="IPR050469">
    <property type="entry name" value="Diguanylate_Cyclase"/>
</dbReference>
<proteinExistence type="predicted"/>
<evidence type="ECO:0000313" key="3">
    <source>
        <dbReference type="EMBL" id="TMI98618.1"/>
    </source>
</evidence>
<dbReference type="Proteomes" id="UP000319353">
    <property type="component" value="Unassembled WGS sequence"/>
</dbReference>
<dbReference type="NCBIfam" id="TIGR00254">
    <property type="entry name" value="GGDEF"/>
    <property type="match status" value="1"/>
</dbReference>
<name>A0A537KS77_9BACT</name>
<feature type="domain" description="GGDEF" evidence="2">
    <location>
        <begin position="274"/>
        <end position="422"/>
    </location>
</feature>
<dbReference type="PROSITE" id="PS50887">
    <property type="entry name" value="GGDEF"/>
    <property type="match status" value="1"/>
</dbReference>
<organism evidence="3 4">
    <name type="scientific">Candidatus Segetimicrobium genomatis</name>
    <dbReference type="NCBI Taxonomy" id="2569760"/>
    <lineage>
        <taxon>Bacteria</taxon>
        <taxon>Bacillati</taxon>
        <taxon>Candidatus Sysuimicrobiota</taxon>
        <taxon>Candidatus Sysuimicrobiia</taxon>
        <taxon>Candidatus Sysuimicrobiales</taxon>
        <taxon>Candidatus Segetimicrobiaceae</taxon>
        <taxon>Candidatus Segetimicrobium</taxon>
    </lineage>
</organism>
<evidence type="ECO:0000259" key="2">
    <source>
        <dbReference type="PROSITE" id="PS50887"/>
    </source>
</evidence>
<feature type="transmembrane region" description="Helical" evidence="1">
    <location>
        <begin position="228"/>
        <end position="248"/>
    </location>
</feature>
<dbReference type="PANTHER" id="PTHR45138:SF9">
    <property type="entry name" value="DIGUANYLATE CYCLASE DGCM-RELATED"/>
    <property type="match status" value="1"/>
</dbReference>
<dbReference type="InterPro" id="IPR043128">
    <property type="entry name" value="Rev_trsase/Diguanyl_cyclase"/>
</dbReference>
<feature type="transmembrane region" description="Helical" evidence="1">
    <location>
        <begin position="47"/>
        <end position="68"/>
    </location>
</feature>
<feature type="transmembrane region" description="Helical" evidence="1">
    <location>
        <begin position="103"/>
        <end position="121"/>
    </location>
</feature>
<dbReference type="GO" id="GO:0005886">
    <property type="term" value="C:plasma membrane"/>
    <property type="evidence" value="ECO:0007669"/>
    <property type="project" value="TreeGrafter"/>
</dbReference>
<keyword evidence="1" id="KW-0812">Transmembrane</keyword>
<dbReference type="AlphaFoldDB" id="A0A537KS77"/>
<dbReference type="PANTHER" id="PTHR45138">
    <property type="entry name" value="REGULATORY COMPONENTS OF SENSORY TRANSDUCTION SYSTEM"/>
    <property type="match status" value="1"/>
</dbReference>
<keyword evidence="1" id="KW-1133">Transmembrane helix</keyword>
<keyword evidence="1" id="KW-0472">Membrane</keyword>